<evidence type="ECO:0000313" key="1">
    <source>
        <dbReference type="EMBL" id="KTD82485.1"/>
    </source>
</evidence>
<protein>
    <recommendedName>
        <fullName evidence="3">F-box domain-containing protein</fullName>
    </recommendedName>
</protein>
<proteinExistence type="predicted"/>
<dbReference type="Proteomes" id="UP000054729">
    <property type="component" value="Unassembled WGS sequence"/>
</dbReference>
<name>A0A0W1AMA2_9GAMM</name>
<organism evidence="1 2">
    <name type="scientific">Legionella waltersii</name>
    <dbReference type="NCBI Taxonomy" id="66969"/>
    <lineage>
        <taxon>Bacteria</taxon>
        <taxon>Pseudomonadati</taxon>
        <taxon>Pseudomonadota</taxon>
        <taxon>Gammaproteobacteria</taxon>
        <taxon>Legionellales</taxon>
        <taxon>Legionellaceae</taxon>
        <taxon>Legionella</taxon>
    </lineage>
</organism>
<dbReference type="AlphaFoldDB" id="A0A0W1AMA2"/>
<dbReference type="InterPro" id="IPR036047">
    <property type="entry name" value="F-box-like_dom_sf"/>
</dbReference>
<dbReference type="RefSeq" id="WP_058479756.1">
    <property type="nucleotide sequence ID" value="NZ_CAAAIQ010000014.1"/>
</dbReference>
<reference evidence="1 2" key="1">
    <citation type="submission" date="2015-11" db="EMBL/GenBank/DDBJ databases">
        <title>Genomic analysis of 38 Legionella species identifies large and diverse effector repertoires.</title>
        <authorList>
            <person name="Burstein D."/>
            <person name="Amaro F."/>
            <person name="Zusman T."/>
            <person name="Lifshitz Z."/>
            <person name="Cohen O."/>
            <person name="Gilbert J.A."/>
            <person name="Pupko T."/>
            <person name="Shuman H.A."/>
            <person name="Segal G."/>
        </authorList>
    </citation>
    <scope>NUCLEOTIDE SEQUENCE [LARGE SCALE GENOMIC DNA]</scope>
    <source>
        <strain evidence="1 2">ATCC 51914</strain>
    </source>
</reference>
<dbReference type="PATRIC" id="fig|66969.6.peg.1043"/>
<evidence type="ECO:0008006" key="3">
    <source>
        <dbReference type="Google" id="ProtNLM"/>
    </source>
</evidence>
<dbReference type="EMBL" id="LNZB01000015">
    <property type="protein sequence ID" value="KTD82485.1"/>
    <property type="molecule type" value="Genomic_DNA"/>
</dbReference>
<dbReference type="SUPFAM" id="SSF81383">
    <property type="entry name" value="F-box domain"/>
    <property type="match status" value="1"/>
</dbReference>
<sequence>MISKTEIKNNSSPKSLRDIVLDVIAKDPSLSLSIIQDEKIWIPHLKEELLKSTPFMELLPLDLKYEIVLRLPLKDWEALYTVSKEWKLLVTRAANAYLDTNKIMEKLKPIQSYDFNLAIQNLMTQVNLYHQQTGSRAVEVRLLNQLGQQVMCSLTSPWAKLVYLQKKIDEVQNSIKNEYGNYGNGFFSSGPKTSLLFNILNQFRPPYSSIVKSPWVKEALSYTRFTPQHPVSKFFLEATIELSKLKEPYEEAKTENQFTRSLN</sequence>
<keyword evidence="2" id="KW-1185">Reference proteome</keyword>
<accession>A0A0W1AMA2</accession>
<gene>
    <name evidence="1" type="ORF">Lwal_0962</name>
</gene>
<evidence type="ECO:0000313" key="2">
    <source>
        <dbReference type="Proteomes" id="UP000054729"/>
    </source>
</evidence>
<comment type="caution">
    <text evidence="1">The sequence shown here is derived from an EMBL/GenBank/DDBJ whole genome shotgun (WGS) entry which is preliminary data.</text>
</comment>